<organism evidence="1 2">
    <name type="scientific">Amanita thiersii Skay4041</name>
    <dbReference type="NCBI Taxonomy" id="703135"/>
    <lineage>
        <taxon>Eukaryota</taxon>
        <taxon>Fungi</taxon>
        <taxon>Dikarya</taxon>
        <taxon>Basidiomycota</taxon>
        <taxon>Agaricomycotina</taxon>
        <taxon>Agaricomycetes</taxon>
        <taxon>Agaricomycetidae</taxon>
        <taxon>Agaricales</taxon>
        <taxon>Pluteineae</taxon>
        <taxon>Amanitaceae</taxon>
        <taxon>Amanita</taxon>
    </lineage>
</organism>
<proteinExistence type="predicted"/>
<dbReference type="EMBL" id="KZ302042">
    <property type="protein sequence ID" value="PFH49018.1"/>
    <property type="molecule type" value="Genomic_DNA"/>
</dbReference>
<evidence type="ECO:0000313" key="1">
    <source>
        <dbReference type="EMBL" id="PFH49018.1"/>
    </source>
</evidence>
<gene>
    <name evidence="1" type="ORF">AMATHDRAFT_49046</name>
</gene>
<dbReference type="InterPro" id="IPR032675">
    <property type="entry name" value="LRR_dom_sf"/>
</dbReference>
<dbReference type="AlphaFoldDB" id="A0A2A9NG14"/>
<name>A0A2A9NG14_9AGAR</name>
<accession>A0A2A9NG14</accession>
<sequence length="561" mass="63770">MVKLPQQLHRTHMEIISPIDLADLGQSNREYSKLTMGIIQQLAGILEYEIHQLDELIEGLWEADDSSPEIIASWCAKRAILVKQRIGCTFALAPHKRLPAEIIQQIFLLCIEGAGCGMRLPIQCGSLPIQIVLTHVCRFWRHVALTTPSLWSVVKISNFLDDTLHLGAVRAILSRVNGKPLSLSISQGIAHSSGEAMNGPLTTFVNTLQRDIFAPHQIRKLSLMLNLEYVDHHRQAVPFVGEKVQEIFRTSLLDLEILDFSIHNTKMWGFPDNEMPPSIGPDRLVSTTNSLPSLKVLRLNGDTLLYKYIYDSVCWEQLRTLSLKETFVQWALAILSQCRLLESFSVMVKIRSNDAASLQSNDLHISLPHLHRLKLSFAPFSSNRDMHIFLNPLSLPNLKSLHYRASDDLNIRTWPHVHDPLIEDRLQIGNLQELELYPCDPYWQLAAWKNARSVRRLYAFVPKFDDDLAVDLANGTLFPLLHDITIECPSSRHPSPFFTMIDARQTNAAATVMQQDEIPGDGFVVPFTQVGFQCRQKFIDIFQDRIEELRNGGLELNIFLI</sequence>
<dbReference type="Gene3D" id="3.80.10.10">
    <property type="entry name" value="Ribonuclease Inhibitor"/>
    <property type="match status" value="1"/>
</dbReference>
<keyword evidence="2" id="KW-1185">Reference proteome</keyword>
<dbReference type="SUPFAM" id="SSF52047">
    <property type="entry name" value="RNI-like"/>
    <property type="match status" value="1"/>
</dbReference>
<protein>
    <submittedName>
        <fullName evidence="1">Uncharacterized protein</fullName>
    </submittedName>
</protein>
<dbReference type="OrthoDB" id="3266451at2759"/>
<dbReference type="Proteomes" id="UP000242287">
    <property type="component" value="Unassembled WGS sequence"/>
</dbReference>
<evidence type="ECO:0000313" key="2">
    <source>
        <dbReference type="Proteomes" id="UP000242287"/>
    </source>
</evidence>
<reference evidence="1 2" key="1">
    <citation type="submission" date="2014-02" db="EMBL/GenBank/DDBJ databases">
        <title>Transposable element dynamics among asymbiotic and ectomycorrhizal Amanita fungi.</title>
        <authorList>
            <consortium name="DOE Joint Genome Institute"/>
            <person name="Hess J."/>
            <person name="Skrede I."/>
            <person name="Wolfe B."/>
            <person name="LaButti K."/>
            <person name="Ohm R.A."/>
            <person name="Grigoriev I.V."/>
            <person name="Pringle A."/>
        </authorList>
    </citation>
    <scope>NUCLEOTIDE SEQUENCE [LARGE SCALE GENOMIC DNA]</scope>
    <source>
        <strain evidence="1 2">SKay4041</strain>
    </source>
</reference>